<dbReference type="RefSeq" id="WP_342687338.1">
    <property type="nucleotide sequence ID" value="NZ_JAZBJM010000005.1"/>
</dbReference>
<proteinExistence type="predicted"/>
<comment type="caution">
    <text evidence="1">The sequence shown here is derived from an EMBL/GenBank/DDBJ whole genome shotgun (WGS) entry which is preliminary data.</text>
</comment>
<dbReference type="Proteomes" id="UP001390963">
    <property type="component" value="Unassembled WGS sequence"/>
</dbReference>
<evidence type="ECO:0008006" key="5">
    <source>
        <dbReference type="Google" id="ProtNLM"/>
    </source>
</evidence>
<keyword evidence="4" id="KW-1185">Reference proteome</keyword>
<organism evidence="1 3">
    <name type="scientific">Aequorivita flava</name>
    <dbReference type="NCBI Taxonomy" id="3114371"/>
    <lineage>
        <taxon>Bacteria</taxon>
        <taxon>Pseudomonadati</taxon>
        <taxon>Bacteroidota</taxon>
        <taxon>Flavobacteriia</taxon>
        <taxon>Flavobacteriales</taxon>
        <taxon>Flavobacteriaceae</taxon>
        <taxon>Aequorivita</taxon>
    </lineage>
</organism>
<protein>
    <recommendedName>
        <fullName evidence="5">Lipoprotein</fullName>
    </recommendedName>
</protein>
<evidence type="ECO:0000313" key="3">
    <source>
        <dbReference type="Proteomes" id="UP001388259"/>
    </source>
</evidence>
<dbReference type="Proteomes" id="UP001388259">
    <property type="component" value="Unassembled WGS sequence"/>
</dbReference>
<evidence type="ECO:0000313" key="1">
    <source>
        <dbReference type="EMBL" id="MEM0518470.1"/>
    </source>
</evidence>
<dbReference type="PROSITE" id="PS51257">
    <property type="entry name" value="PROKAR_LIPOPROTEIN"/>
    <property type="match status" value="1"/>
</dbReference>
<sequence>MKTGIFKPICVFFTVSILFFTACSKDQETPAEEVNFTSENSVRAAKTDQIAEGTFTIIEQAFVENETESGGKTQLSLFPNCTEITVGQQGNVFTILLNFGSSCTLNNGNIVSGSILLEYGPLTSGTYTVNYTFQNFVFNGNGVSGGGSVLYEIANQNDNPQSTLTESITVSFPNTTVTATRNGTRISEWVEGVGSGTWVDNVYNITGNWQTQFTNGFERSGEVTQQLVYKLACPFIVEGKLQITQDGLSAIIDFGDGACDNQAVFIFNGQEYPFTMN</sequence>
<evidence type="ECO:0000313" key="4">
    <source>
        <dbReference type="Proteomes" id="UP001390963"/>
    </source>
</evidence>
<gene>
    <name evidence="2" type="ORF">VZD24_07850</name>
    <name evidence="1" type="ORF">VZD85_08925</name>
</gene>
<name>A0AB35YQU5_9FLAO</name>
<dbReference type="EMBL" id="JBANCF010000005">
    <property type="protein sequence ID" value="MEM0573422.1"/>
    <property type="molecule type" value="Genomic_DNA"/>
</dbReference>
<dbReference type="AlphaFoldDB" id="A0AB35YQU5"/>
<reference evidence="1 4" key="1">
    <citation type="submission" date="2024-01" db="EMBL/GenBank/DDBJ databases">
        <title>Aequorivita flavus sp. nov., isolated from deep-sea sediment.</title>
        <authorList>
            <person name="Chen X."/>
        </authorList>
    </citation>
    <scope>NUCLEOTIDE SEQUENCE</scope>
    <source>
        <strain evidence="1">MCCC 1A16923</strain>
        <strain evidence="2 4">MCCC 1A16935</strain>
    </source>
</reference>
<dbReference type="EMBL" id="JAZBJM010000005">
    <property type="protein sequence ID" value="MEM0518470.1"/>
    <property type="molecule type" value="Genomic_DNA"/>
</dbReference>
<accession>A0AB35YQU5</accession>
<evidence type="ECO:0000313" key="2">
    <source>
        <dbReference type="EMBL" id="MEM0573422.1"/>
    </source>
</evidence>